<feature type="domain" description="EF-hand" evidence="3">
    <location>
        <begin position="47"/>
        <end position="82"/>
    </location>
</feature>
<dbReference type="STRING" id="164328.H3GFW3"/>
<dbReference type="Pfam" id="PF13499">
    <property type="entry name" value="EF-hand_7"/>
    <property type="match status" value="1"/>
</dbReference>
<sequence>MSDQTTHTADTFAPRLNDAYAAFDDDHSGNLSYRELCHGLQQLGLNLTEREFLHLATRVDTDGSGEISFKEFCDVFGGDEASSRRRRSTPTRIGRDERIEDQEAPETKAQAQDSSLRRRSAGTFNFAHLTRSPCIASPHGVR</sequence>
<dbReference type="PROSITE" id="PS50222">
    <property type="entry name" value="EF_HAND_2"/>
    <property type="match status" value="2"/>
</dbReference>
<organism evidence="4 5">
    <name type="scientific">Phytophthora ramorum</name>
    <name type="common">Sudden oak death agent</name>
    <dbReference type="NCBI Taxonomy" id="164328"/>
    <lineage>
        <taxon>Eukaryota</taxon>
        <taxon>Sar</taxon>
        <taxon>Stramenopiles</taxon>
        <taxon>Oomycota</taxon>
        <taxon>Peronosporomycetes</taxon>
        <taxon>Peronosporales</taxon>
        <taxon>Peronosporaceae</taxon>
        <taxon>Phytophthora</taxon>
    </lineage>
</organism>
<dbReference type="Gene3D" id="1.10.238.10">
    <property type="entry name" value="EF-hand"/>
    <property type="match status" value="1"/>
</dbReference>
<dbReference type="SMART" id="SM00054">
    <property type="entry name" value="EFh"/>
    <property type="match status" value="2"/>
</dbReference>
<proteinExistence type="predicted"/>
<dbReference type="EnsemblProtists" id="Phyra74643">
    <property type="protein sequence ID" value="Phyra74643"/>
    <property type="gene ID" value="Phyra74643"/>
</dbReference>
<name>H3GFW3_PHYRM</name>
<evidence type="ECO:0000313" key="4">
    <source>
        <dbReference type="EnsemblProtists" id="Phyra74643"/>
    </source>
</evidence>
<dbReference type="InParanoid" id="H3GFW3"/>
<evidence type="ECO:0000313" key="5">
    <source>
        <dbReference type="Proteomes" id="UP000005238"/>
    </source>
</evidence>
<feature type="domain" description="EF-hand" evidence="3">
    <location>
        <begin position="11"/>
        <end position="46"/>
    </location>
</feature>
<dbReference type="AlphaFoldDB" id="H3GFW3"/>
<dbReference type="VEuPathDB" id="FungiDB:KRP23_816"/>
<dbReference type="InterPro" id="IPR011992">
    <property type="entry name" value="EF-hand-dom_pair"/>
</dbReference>
<dbReference type="PROSITE" id="PS00018">
    <property type="entry name" value="EF_HAND_1"/>
    <property type="match status" value="2"/>
</dbReference>
<reference evidence="5" key="1">
    <citation type="journal article" date="2006" name="Science">
        <title>Phytophthora genome sequences uncover evolutionary origins and mechanisms of pathogenesis.</title>
        <authorList>
            <person name="Tyler B.M."/>
            <person name="Tripathy S."/>
            <person name="Zhang X."/>
            <person name="Dehal P."/>
            <person name="Jiang R.H."/>
            <person name="Aerts A."/>
            <person name="Arredondo F.D."/>
            <person name="Baxter L."/>
            <person name="Bensasson D."/>
            <person name="Beynon J.L."/>
            <person name="Chapman J."/>
            <person name="Damasceno C.M."/>
            <person name="Dorrance A.E."/>
            <person name="Dou D."/>
            <person name="Dickerman A.W."/>
            <person name="Dubchak I.L."/>
            <person name="Garbelotto M."/>
            <person name="Gijzen M."/>
            <person name="Gordon S.G."/>
            <person name="Govers F."/>
            <person name="Grunwald N.J."/>
            <person name="Huang W."/>
            <person name="Ivors K.L."/>
            <person name="Jones R.W."/>
            <person name="Kamoun S."/>
            <person name="Krampis K."/>
            <person name="Lamour K.H."/>
            <person name="Lee M.K."/>
            <person name="McDonald W.H."/>
            <person name="Medina M."/>
            <person name="Meijer H.J."/>
            <person name="Nordberg E.K."/>
            <person name="Maclean D.J."/>
            <person name="Ospina-Giraldo M.D."/>
            <person name="Morris P.F."/>
            <person name="Phuntumart V."/>
            <person name="Putnam N.H."/>
            <person name="Rash S."/>
            <person name="Rose J.K."/>
            <person name="Sakihama Y."/>
            <person name="Salamov A.A."/>
            <person name="Savidor A."/>
            <person name="Scheuring C.F."/>
            <person name="Smith B.M."/>
            <person name="Sobral B.W."/>
            <person name="Terry A."/>
            <person name="Torto-Alalibo T.A."/>
            <person name="Win J."/>
            <person name="Xu Z."/>
            <person name="Zhang H."/>
            <person name="Grigoriev I.V."/>
            <person name="Rokhsar D.S."/>
            <person name="Boore J.L."/>
        </authorList>
    </citation>
    <scope>NUCLEOTIDE SEQUENCE [LARGE SCALE GENOMIC DNA]</scope>
    <source>
        <strain evidence="5">Pr102</strain>
    </source>
</reference>
<dbReference type="Proteomes" id="UP000005238">
    <property type="component" value="Unassembled WGS sequence"/>
</dbReference>
<dbReference type="InterPro" id="IPR018247">
    <property type="entry name" value="EF_Hand_1_Ca_BS"/>
</dbReference>
<evidence type="ECO:0000259" key="3">
    <source>
        <dbReference type="PROSITE" id="PS50222"/>
    </source>
</evidence>
<keyword evidence="5" id="KW-1185">Reference proteome</keyword>
<evidence type="ECO:0000256" key="1">
    <source>
        <dbReference type="ARBA" id="ARBA00022837"/>
    </source>
</evidence>
<dbReference type="SUPFAM" id="SSF47473">
    <property type="entry name" value="EF-hand"/>
    <property type="match status" value="1"/>
</dbReference>
<dbReference type="CDD" id="cd00051">
    <property type="entry name" value="EFh"/>
    <property type="match status" value="1"/>
</dbReference>
<dbReference type="InterPro" id="IPR002048">
    <property type="entry name" value="EF_hand_dom"/>
</dbReference>
<reference evidence="4" key="2">
    <citation type="submission" date="2015-06" db="UniProtKB">
        <authorList>
            <consortium name="EnsemblProtists"/>
        </authorList>
    </citation>
    <scope>IDENTIFICATION</scope>
    <source>
        <strain evidence="4">Pr102</strain>
    </source>
</reference>
<accession>H3GFW3</accession>
<dbReference type="HOGENOM" id="CLU_1819653_0_0_1"/>
<keyword evidence="1" id="KW-0106">Calcium</keyword>
<dbReference type="GO" id="GO:0005509">
    <property type="term" value="F:calcium ion binding"/>
    <property type="evidence" value="ECO:0007669"/>
    <property type="project" value="InterPro"/>
</dbReference>
<evidence type="ECO:0000256" key="2">
    <source>
        <dbReference type="SAM" id="MobiDB-lite"/>
    </source>
</evidence>
<feature type="region of interest" description="Disordered" evidence="2">
    <location>
        <begin position="80"/>
        <end position="118"/>
    </location>
</feature>
<dbReference type="EMBL" id="DS566006">
    <property type="status" value="NOT_ANNOTATED_CDS"/>
    <property type="molecule type" value="Genomic_DNA"/>
</dbReference>
<dbReference type="VEuPathDB" id="FungiDB:KRP22_6265"/>
<protein>
    <recommendedName>
        <fullName evidence="3">EF-hand domain-containing protein</fullName>
    </recommendedName>
</protein>